<reference evidence="8 9" key="1">
    <citation type="journal article" date="2012" name="J. Bacteriol.">
        <title>Genome Sequence of Gallaecimonas xiamenensis Type Strain 3-C-1.</title>
        <authorList>
            <person name="Lai Q."/>
            <person name="Wang L."/>
            <person name="Wang W."/>
            <person name="Shao Z."/>
        </authorList>
    </citation>
    <scope>NUCLEOTIDE SEQUENCE [LARGE SCALE GENOMIC DNA]</scope>
    <source>
        <strain evidence="8 9">3-C-1</strain>
    </source>
</reference>
<keyword evidence="5 7" id="KW-1133">Transmembrane helix</keyword>
<evidence type="ECO:0000256" key="1">
    <source>
        <dbReference type="ARBA" id="ARBA00004651"/>
    </source>
</evidence>
<keyword evidence="4 7" id="KW-0812">Transmembrane</keyword>
<sequence>MLNPFLLRHPAFLRFWLGQTASSLAYQMLVVGIGWQMYDLTGSALSLGLIGLAQFLPQLLLTLVAGHVADQYNRRIIVIVCRVILALTMAGLVYANVTGQLSPAVIYSCGALLGATRAFEAPATQALLPNLVTPDQLPKALALTAGTREATVIAGPAIGGLVYLVGSHWLYGASVACFVLSALVLLALPYEYQAPRREPASLQSLFSGIHFIRQNPVVLGAISLDLFSVLLGGATALLPIVAKDILHTGPWGLGLLRSAPAIGALLMSLWLARFPMEKRVGKTMFYAVALFGLATVVFGLSHNLWLSMAALLVLGASDMVSVIIRSTLIQLETPDAMRGRVSAVNYIFIGTSNQLGEFESGVTAAWFGVVPAIVLGGVGTLVVVALWMKLFPALTHRDKLAS</sequence>
<comment type="caution">
    <text evidence="8">The sequence shown here is derived from an EMBL/GenBank/DDBJ whole genome shotgun (WGS) entry which is preliminary data.</text>
</comment>
<dbReference type="GO" id="GO:0005886">
    <property type="term" value="C:plasma membrane"/>
    <property type="evidence" value="ECO:0007669"/>
    <property type="project" value="UniProtKB-SubCell"/>
</dbReference>
<dbReference type="eggNOG" id="COG0477">
    <property type="taxonomic scope" value="Bacteria"/>
</dbReference>
<keyword evidence="3" id="KW-1003">Cell membrane</keyword>
<keyword evidence="6 7" id="KW-0472">Membrane</keyword>
<evidence type="ECO:0000313" key="9">
    <source>
        <dbReference type="Proteomes" id="UP000006755"/>
    </source>
</evidence>
<keyword evidence="9" id="KW-1185">Reference proteome</keyword>
<dbReference type="Pfam" id="PF05977">
    <property type="entry name" value="MFS_3"/>
    <property type="match status" value="1"/>
</dbReference>
<feature type="transmembrane region" description="Helical" evidence="7">
    <location>
        <begin position="44"/>
        <end position="64"/>
    </location>
</feature>
<organism evidence="8 9">
    <name type="scientific">Gallaecimonas xiamenensis 3-C-1</name>
    <dbReference type="NCBI Taxonomy" id="745411"/>
    <lineage>
        <taxon>Bacteria</taxon>
        <taxon>Pseudomonadati</taxon>
        <taxon>Pseudomonadota</taxon>
        <taxon>Gammaproteobacteria</taxon>
        <taxon>Enterobacterales</taxon>
        <taxon>Gallaecimonadaceae</taxon>
        <taxon>Gallaecimonas</taxon>
    </lineage>
</organism>
<feature type="transmembrane region" description="Helical" evidence="7">
    <location>
        <begin position="169"/>
        <end position="188"/>
    </location>
</feature>
<dbReference type="PANTHER" id="PTHR23513:SF9">
    <property type="entry name" value="ENTEROBACTIN EXPORTER ENTS"/>
    <property type="match status" value="1"/>
</dbReference>
<dbReference type="Gene3D" id="1.20.1250.20">
    <property type="entry name" value="MFS general substrate transporter like domains"/>
    <property type="match status" value="1"/>
</dbReference>
<evidence type="ECO:0000256" key="7">
    <source>
        <dbReference type="SAM" id="Phobius"/>
    </source>
</evidence>
<evidence type="ECO:0000256" key="4">
    <source>
        <dbReference type="ARBA" id="ARBA00022692"/>
    </source>
</evidence>
<gene>
    <name evidence="8" type="ORF">B3C1_18051</name>
</gene>
<feature type="transmembrane region" description="Helical" evidence="7">
    <location>
        <begin position="284"/>
        <end position="305"/>
    </location>
</feature>
<feature type="transmembrane region" description="Helical" evidence="7">
    <location>
        <begin position="76"/>
        <end position="95"/>
    </location>
</feature>
<dbReference type="InterPro" id="IPR036259">
    <property type="entry name" value="MFS_trans_sf"/>
</dbReference>
<accession>K2JRG3</accession>
<dbReference type="InterPro" id="IPR010290">
    <property type="entry name" value="TM_effector"/>
</dbReference>
<keyword evidence="2" id="KW-0813">Transport</keyword>
<evidence type="ECO:0000256" key="2">
    <source>
        <dbReference type="ARBA" id="ARBA00022448"/>
    </source>
</evidence>
<dbReference type="Proteomes" id="UP000006755">
    <property type="component" value="Unassembled WGS sequence"/>
</dbReference>
<dbReference type="PATRIC" id="fig|745411.4.peg.3548"/>
<dbReference type="PANTHER" id="PTHR23513">
    <property type="entry name" value="INTEGRAL MEMBRANE EFFLUX PROTEIN-RELATED"/>
    <property type="match status" value="1"/>
</dbReference>
<name>K2JRG3_9GAMM</name>
<feature type="transmembrane region" description="Helical" evidence="7">
    <location>
        <begin position="364"/>
        <end position="387"/>
    </location>
</feature>
<evidence type="ECO:0000256" key="3">
    <source>
        <dbReference type="ARBA" id="ARBA00022475"/>
    </source>
</evidence>
<feature type="transmembrane region" description="Helical" evidence="7">
    <location>
        <begin position="254"/>
        <end position="272"/>
    </location>
</feature>
<dbReference type="OrthoDB" id="7283966at2"/>
<evidence type="ECO:0000256" key="5">
    <source>
        <dbReference type="ARBA" id="ARBA00022989"/>
    </source>
</evidence>
<proteinExistence type="predicted"/>
<comment type="subcellular location">
    <subcellularLocation>
        <location evidence="1">Cell membrane</location>
        <topology evidence="1">Multi-pass membrane protein</topology>
    </subcellularLocation>
</comment>
<feature type="transmembrane region" description="Helical" evidence="7">
    <location>
        <begin position="217"/>
        <end position="242"/>
    </location>
</feature>
<dbReference type="CDD" id="cd06173">
    <property type="entry name" value="MFS_MefA_like"/>
    <property type="match status" value="1"/>
</dbReference>
<evidence type="ECO:0000256" key="6">
    <source>
        <dbReference type="ARBA" id="ARBA00023136"/>
    </source>
</evidence>
<dbReference type="AlphaFoldDB" id="K2JRG3"/>
<feature type="transmembrane region" description="Helical" evidence="7">
    <location>
        <begin position="12"/>
        <end position="38"/>
    </location>
</feature>
<evidence type="ECO:0000313" key="8">
    <source>
        <dbReference type="EMBL" id="EKE67745.1"/>
    </source>
</evidence>
<dbReference type="EMBL" id="AMRI01000037">
    <property type="protein sequence ID" value="EKE67745.1"/>
    <property type="molecule type" value="Genomic_DNA"/>
</dbReference>
<protein>
    <submittedName>
        <fullName evidence="8">Major facilitator superfamily protein</fullName>
    </submittedName>
</protein>
<dbReference type="RefSeq" id="WP_008486609.1">
    <property type="nucleotide sequence ID" value="NZ_AMRI01000037.1"/>
</dbReference>
<dbReference type="SUPFAM" id="SSF103473">
    <property type="entry name" value="MFS general substrate transporter"/>
    <property type="match status" value="1"/>
</dbReference>
<dbReference type="STRING" id="745411.B3C1_18051"/>